<dbReference type="KEGG" id="sla:SERLADRAFT_379550"/>
<dbReference type="HOGENOM" id="CLU_2607494_0_0_1"/>
<dbReference type="RefSeq" id="XP_007314190.1">
    <property type="nucleotide sequence ID" value="XM_007314128.1"/>
</dbReference>
<dbReference type="AlphaFoldDB" id="F8NHE5"/>
<dbReference type="GeneID" id="18810830"/>
<organism>
    <name type="scientific">Serpula lacrymans var. lacrymans (strain S7.9)</name>
    <name type="common">Dry rot fungus</name>
    <dbReference type="NCBI Taxonomy" id="578457"/>
    <lineage>
        <taxon>Eukaryota</taxon>
        <taxon>Fungi</taxon>
        <taxon>Dikarya</taxon>
        <taxon>Basidiomycota</taxon>
        <taxon>Agaricomycotina</taxon>
        <taxon>Agaricomycetes</taxon>
        <taxon>Agaricomycetidae</taxon>
        <taxon>Boletales</taxon>
        <taxon>Coniophorineae</taxon>
        <taxon>Serpulaceae</taxon>
        <taxon>Serpula</taxon>
    </lineage>
</organism>
<gene>
    <name evidence="1" type="ORF">SERLADRAFT_379550</name>
</gene>
<sequence length="79" mass="9033">MIEQAIIFCLASCSWICILRDMIRVRSSWHFPEYWGYCGSTESLFLPLGDCSTIAFCIRSSLSSQDMFHVPGKDILFDS</sequence>
<name>F8NHE5_SERL9</name>
<accession>F8NHE5</accession>
<proteinExistence type="predicted"/>
<dbReference type="Proteomes" id="UP000008064">
    <property type="component" value="Unassembled WGS sequence"/>
</dbReference>
<reference evidence="1" key="1">
    <citation type="submission" date="2011-04" db="EMBL/GenBank/DDBJ databases">
        <title>Evolution of plant cell wall degrading machinery underlies the functional diversity of forest fungi.</title>
        <authorList>
            <consortium name="US DOE Joint Genome Institute (JGI-PGF)"/>
            <person name="Eastwood D.C."/>
            <person name="Floudas D."/>
            <person name="Binder M."/>
            <person name="Majcherczyk A."/>
            <person name="Schneider P."/>
            <person name="Aerts A."/>
            <person name="Asiegbu F.O."/>
            <person name="Baker S.E."/>
            <person name="Barry K."/>
            <person name="Bendiksby M."/>
            <person name="Blumentritt M."/>
            <person name="Coutinho P.M."/>
            <person name="Cullen D."/>
            <person name="Cullen D."/>
            <person name="Gathman A."/>
            <person name="Goodell B."/>
            <person name="Henrissat B."/>
            <person name="Ihrmark K."/>
            <person name="Kauserud H."/>
            <person name="Kohler A."/>
            <person name="LaButti K."/>
            <person name="Lapidus A."/>
            <person name="Lavin J.L."/>
            <person name="Lee Y.-H."/>
            <person name="Lindquist E."/>
            <person name="Lilly W."/>
            <person name="Lucas S."/>
            <person name="Morin E."/>
            <person name="Murat C."/>
            <person name="Oguiza J.A."/>
            <person name="Park J."/>
            <person name="Pisabarro A.G."/>
            <person name="Riley R."/>
            <person name="Rosling A."/>
            <person name="Salamov A."/>
            <person name="Schmidt O."/>
            <person name="Schmutz J."/>
            <person name="Skrede I."/>
            <person name="Stenlid J."/>
            <person name="Wiebenga A."/>
            <person name="Xie X."/>
            <person name="Kues U."/>
            <person name="Hibbett D.S."/>
            <person name="Hoffmeister D."/>
            <person name="Hogberg N."/>
            <person name="Martin F."/>
            <person name="Grigoriev I.V."/>
            <person name="Watkinson S.C."/>
        </authorList>
    </citation>
    <scope>NUCLEOTIDE SEQUENCE</scope>
    <source>
        <strain evidence="1">S7.9</strain>
    </source>
</reference>
<dbReference type="EMBL" id="GL945429">
    <property type="protein sequence ID" value="EGO29948.1"/>
    <property type="molecule type" value="Genomic_DNA"/>
</dbReference>
<protein>
    <submittedName>
        <fullName evidence="1">Uncharacterized protein</fullName>
    </submittedName>
</protein>
<evidence type="ECO:0000313" key="1">
    <source>
        <dbReference type="EMBL" id="EGO29948.1"/>
    </source>
</evidence>